<proteinExistence type="predicted"/>
<protein>
    <submittedName>
        <fullName evidence="4">(Mediterranean fruit fly) hypothetical protein</fullName>
    </submittedName>
</protein>
<dbReference type="AlphaFoldDB" id="A0A811TYV2"/>
<dbReference type="OrthoDB" id="5800476at2759"/>
<sequence>MQRYPEDSGSDDDSPFDADYEKSDYEVSIHAHEAENVKVPKATEVVSSTNGELNADDPTAGHSNTPITQQPEVELVDETNPEREAVTLLRATSHSNSRDSVLNNPSQDYIQQATSQHTLRYPPSASMLTPTPTTNTPTLPL</sequence>
<feature type="compositionally biased region" description="Low complexity" evidence="2">
    <location>
        <begin position="128"/>
        <end position="141"/>
    </location>
</feature>
<evidence type="ECO:0000259" key="3">
    <source>
        <dbReference type="Pfam" id="PF12605"/>
    </source>
</evidence>
<dbReference type="GO" id="GO:0004674">
    <property type="term" value="F:protein serine/threonine kinase activity"/>
    <property type="evidence" value="ECO:0007669"/>
    <property type="project" value="InterPro"/>
</dbReference>
<dbReference type="Pfam" id="PF12605">
    <property type="entry name" value="CK1gamma_C"/>
    <property type="match status" value="1"/>
</dbReference>
<dbReference type="Proteomes" id="UP000606786">
    <property type="component" value="Unassembled WGS sequence"/>
</dbReference>
<keyword evidence="1" id="KW-0808">Transferase</keyword>
<feature type="region of interest" description="Disordered" evidence="2">
    <location>
        <begin position="1"/>
        <end position="25"/>
    </location>
</feature>
<name>A0A811TYV2_CERCA</name>
<feature type="compositionally biased region" description="Polar residues" evidence="2">
    <location>
        <begin position="90"/>
        <end position="118"/>
    </location>
</feature>
<feature type="region of interest" description="Disordered" evidence="2">
    <location>
        <begin position="48"/>
        <end position="78"/>
    </location>
</feature>
<organism evidence="4 5">
    <name type="scientific">Ceratitis capitata</name>
    <name type="common">Mediterranean fruit fly</name>
    <name type="synonym">Tephritis capitata</name>
    <dbReference type="NCBI Taxonomy" id="7213"/>
    <lineage>
        <taxon>Eukaryota</taxon>
        <taxon>Metazoa</taxon>
        <taxon>Ecdysozoa</taxon>
        <taxon>Arthropoda</taxon>
        <taxon>Hexapoda</taxon>
        <taxon>Insecta</taxon>
        <taxon>Pterygota</taxon>
        <taxon>Neoptera</taxon>
        <taxon>Endopterygota</taxon>
        <taxon>Diptera</taxon>
        <taxon>Brachycera</taxon>
        <taxon>Muscomorpha</taxon>
        <taxon>Tephritoidea</taxon>
        <taxon>Tephritidae</taxon>
        <taxon>Ceratitis</taxon>
        <taxon>Ceratitis</taxon>
    </lineage>
</organism>
<evidence type="ECO:0000313" key="5">
    <source>
        <dbReference type="Proteomes" id="UP000606786"/>
    </source>
</evidence>
<feature type="region of interest" description="Disordered" evidence="2">
    <location>
        <begin position="90"/>
        <end position="141"/>
    </location>
</feature>
<keyword evidence="5" id="KW-1185">Reference proteome</keyword>
<comment type="caution">
    <text evidence="4">The sequence shown here is derived from an EMBL/GenBank/DDBJ whole genome shotgun (WGS) entry which is preliminary data.</text>
</comment>
<gene>
    <name evidence="4" type="ORF">CCAP1982_LOCUS257</name>
</gene>
<accession>A0A811TYV2</accession>
<reference evidence="4" key="1">
    <citation type="submission" date="2020-11" db="EMBL/GenBank/DDBJ databases">
        <authorList>
            <person name="Whitehead M."/>
        </authorList>
    </citation>
    <scope>NUCLEOTIDE SEQUENCE</scope>
    <source>
        <strain evidence="4">EGII</strain>
    </source>
</reference>
<dbReference type="InterPro" id="IPR022247">
    <property type="entry name" value="Casein_kinase-1_gamma_C"/>
</dbReference>
<evidence type="ECO:0000256" key="2">
    <source>
        <dbReference type="SAM" id="MobiDB-lite"/>
    </source>
</evidence>
<feature type="compositionally biased region" description="Polar residues" evidence="2">
    <location>
        <begin position="61"/>
        <end position="71"/>
    </location>
</feature>
<feature type="compositionally biased region" description="Acidic residues" evidence="2">
    <location>
        <begin position="8"/>
        <end position="18"/>
    </location>
</feature>
<dbReference type="EMBL" id="CAJHJT010000001">
    <property type="protein sequence ID" value="CAD6991328.1"/>
    <property type="molecule type" value="Genomic_DNA"/>
</dbReference>
<feature type="domain" description="Casein kinase 1 gamma C-terminal" evidence="3">
    <location>
        <begin position="43"/>
        <end position="67"/>
    </location>
</feature>
<evidence type="ECO:0000313" key="4">
    <source>
        <dbReference type="EMBL" id="CAD6991328.1"/>
    </source>
</evidence>
<evidence type="ECO:0000256" key="1">
    <source>
        <dbReference type="ARBA" id="ARBA00022679"/>
    </source>
</evidence>